<accession>A0ABU2BC68</accession>
<gene>
    <name evidence="1" type="ORF">J2S37_002736</name>
</gene>
<evidence type="ECO:0000313" key="1">
    <source>
        <dbReference type="EMBL" id="MDR7356198.1"/>
    </source>
</evidence>
<keyword evidence="2" id="KW-1185">Reference proteome</keyword>
<dbReference type="EMBL" id="JAVDYF010000001">
    <property type="protein sequence ID" value="MDR7356198.1"/>
    <property type="molecule type" value="Genomic_DNA"/>
</dbReference>
<name>A0ABU2BC68_9CORY</name>
<comment type="caution">
    <text evidence="1">The sequence shown here is derived from an EMBL/GenBank/DDBJ whole genome shotgun (WGS) entry which is preliminary data.</text>
</comment>
<dbReference type="Proteomes" id="UP001183619">
    <property type="component" value="Unassembled WGS sequence"/>
</dbReference>
<reference evidence="1 2" key="1">
    <citation type="submission" date="2023-07" db="EMBL/GenBank/DDBJ databases">
        <title>Sequencing the genomes of 1000 actinobacteria strains.</title>
        <authorList>
            <person name="Klenk H.-P."/>
        </authorList>
    </citation>
    <scope>NUCLEOTIDE SEQUENCE [LARGE SCALE GENOMIC DNA]</scope>
    <source>
        <strain evidence="1 2">DSM 44508</strain>
    </source>
</reference>
<proteinExistence type="predicted"/>
<evidence type="ECO:0000313" key="2">
    <source>
        <dbReference type="Proteomes" id="UP001183619"/>
    </source>
</evidence>
<sequence length="125" mass="13255">MRHVDLTTPDGIKTLKVIDVIIRGKCGEKILSAQLSAPSLLCHTPECAPFEREGDMLCCARSSSHDVVLSGGRMHSGTNATFLRGGCEERLRCGVLQGGGGVHGPCRSCKGVVNPFMLWGCEAGD</sequence>
<protein>
    <submittedName>
        <fullName evidence="1">Uncharacterized protein</fullName>
    </submittedName>
</protein>
<organism evidence="1 2">
    <name type="scientific">Corynebacterium felinum</name>
    <dbReference type="NCBI Taxonomy" id="131318"/>
    <lineage>
        <taxon>Bacteria</taxon>
        <taxon>Bacillati</taxon>
        <taxon>Actinomycetota</taxon>
        <taxon>Actinomycetes</taxon>
        <taxon>Mycobacteriales</taxon>
        <taxon>Corynebacteriaceae</taxon>
        <taxon>Corynebacterium</taxon>
    </lineage>
</organism>